<dbReference type="InParanoid" id="B6IE06"/>
<dbReference type="GeneID" id="68918119"/>
<proteinExistence type="predicted"/>
<keyword evidence="3" id="KW-1185">Reference proteome</keyword>
<dbReference type="WormBase" id="CBG26642">
    <property type="protein sequence ID" value="CBP43633"/>
    <property type="gene ID" value="WBGene00088056"/>
</dbReference>
<name>B6IE06_CAEBR</name>
<protein>
    <submittedName>
        <fullName evidence="2">Protein CBG26642</fullName>
    </submittedName>
</protein>
<keyword evidence="1" id="KW-0472">Membrane</keyword>
<feature type="transmembrane region" description="Helical" evidence="1">
    <location>
        <begin position="12"/>
        <end position="32"/>
    </location>
</feature>
<dbReference type="KEGG" id="cbr:CBG_26642"/>
<dbReference type="CTD" id="68918119"/>
<reference evidence="2 3" key="1">
    <citation type="journal article" date="2003" name="PLoS Biol.">
        <title>The genome sequence of Caenorhabditis briggsae: a platform for comparative genomics.</title>
        <authorList>
            <person name="Stein L.D."/>
            <person name="Bao Z."/>
            <person name="Blasiar D."/>
            <person name="Blumenthal T."/>
            <person name="Brent M.R."/>
            <person name="Chen N."/>
            <person name="Chinwalla A."/>
            <person name="Clarke L."/>
            <person name="Clee C."/>
            <person name="Coghlan A."/>
            <person name="Coulson A."/>
            <person name="D'Eustachio P."/>
            <person name="Fitch D.H."/>
            <person name="Fulton L.A."/>
            <person name="Fulton R.E."/>
            <person name="Griffiths-Jones S."/>
            <person name="Harris T.W."/>
            <person name="Hillier L.W."/>
            <person name="Kamath R."/>
            <person name="Kuwabara P.E."/>
            <person name="Mardis E.R."/>
            <person name="Marra M.A."/>
            <person name="Miner T.L."/>
            <person name="Minx P."/>
            <person name="Mullikin J.C."/>
            <person name="Plumb R.W."/>
            <person name="Rogers J."/>
            <person name="Schein J.E."/>
            <person name="Sohrmann M."/>
            <person name="Spieth J."/>
            <person name="Stajich J.E."/>
            <person name="Wei C."/>
            <person name="Willey D."/>
            <person name="Wilson R.K."/>
            <person name="Durbin R."/>
            <person name="Waterston R.H."/>
        </authorList>
    </citation>
    <scope>NUCLEOTIDE SEQUENCE [LARGE SCALE GENOMIC DNA]</scope>
    <source>
        <strain evidence="2 3">AF16</strain>
    </source>
</reference>
<evidence type="ECO:0000256" key="1">
    <source>
        <dbReference type="SAM" id="Phobius"/>
    </source>
</evidence>
<dbReference type="HOGENOM" id="CLU_3016166_0_0_1"/>
<dbReference type="STRING" id="6238.B6IE06"/>
<sequence>MKKAKKVSCSPLILIPTCYHYLLVALLAGIVYSNTLRADFVYDDRTSSTKGCQQRE</sequence>
<gene>
    <name evidence="2 4" type="ORF">CBG26642</name>
    <name evidence="2" type="ORF">CBG_26642</name>
</gene>
<dbReference type="RefSeq" id="XP_045100627.1">
    <property type="nucleotide sequence ID" value="XM_045236715.1"/>
</dbReference>
<keyword evidence="1" id="KW-0812">Transmembrane</keyword>
<dbReference type="Proteomes" id="UP000008549">
    <property type="component" value="Unassembled WGS sequence"/>
</dbReference>
<reference evidence="2 3" key="2">
    <citation type="journal article" date="2011" name="PLoS Genet.">
        <title>Caenorhabditis briggsae recombinant inbred line genotypes reveal inter-strain incompatibility and the evolution of recombination.</title>
        <authorList>
            <person name="Ross J.A."/>
            <person name="Koboldt D.C."/>
            <person name="Staisch J.E."/>
            <person name="Chamberlin H.M."/>
            <person name="Gupta B.P."/>
            <person name="Miller R.D."/>
            <person name="Baird S.E."/>
            <person name="Haag E.S."/>
        </authorList>
    </citation>
    <scope>NUCLEOTIDE SEQUENCE [LARGE SCALE GENOMIC DNA]</scope>
    <source>
        <strain evidence="2 3">AF16</strain>
    </source>
</reference>
<evidence type="ECO:0000313" key="3">
    <source>
        <dbReference type="Proteomes" id="UP000008549"/>
    </source>
</evidence>
<evidence type="ECO:0000313" key="2">
    <source>
        <dbReference type="EMBL" id="CAS01070.1"/>
    </source>
</evidence>
<keyword evidence="1" id="KW-1133">Transmembrane helix</keyword>
<evidence type="ECO:0000313" key="4">
    <source>
        <dbReference type="WormBase" id="CBG26642"/>
    </source>
</evidence>
<dbReference type="AlphaFoldDB" id="B6IE06"/>
<organism evidence="2 3">
    <name type="scientific">Caenorhabditis briggsae</name>
    <dbReference type="NCBI Taxonomy" id="6238"/>
    <lineage>
        <taxon>Eukaryota</taxon>
        <taxon>Metazoa</taxon>
        <taxon>Ecdysozoa</taxon>
        <taxon>Nematoda</taxon>
        <taxon>Chromadorea</taxon>
        <taxon>Rhabditida</taxon>
        <taxon>Rhabditina</taxon>
        <taxon>Rhabditomorpha</taxon>
        <taxon>Rhabditoidea</taxon>
        <taxon>Rhabditidae</taxon>
        <taxon>Peloderinae</taxon>
        <taxon>Caenorhabditis</taxon>
    </lineage>
</organism>
<dbReference type="EMBL" id="HE601352">
    <property type="protein sequence ID" value="CAS01070.1"/>
    <property type="molecule type" value="Genomic_DNA"/>
</dbReference>
<accession>B6IE06</accession>